<evidence type="ECO:0000256" key="1">
    <source>
        <dbReference type="SAM" id="MobiDB-lite"/>
    </source>
</evidence>
<dbReference type="AlphaFoldDB" id="A0AAV7W5E7"/>
<name>A0AAV7W5E7_PLEWA</name>
<protein>
    <submittedName>
        <fullName evidence="2">Uncharacterized protein</fullName>
    </submittedName>
</protein>
<keyword evidence="3" id="KW-1185">Reference proteome</keyword>
<accession>A0AAV7W5E7</accession>
<organism evidence="2 3">
    <name type="scientific">Pleurodeles waltl</name>
    <name type="common">Iberian ribbed newt</name>
    <dbReference type="NCBI Taxonomy" id="8319"/>
    <lineage>
        <taxon>Eukaryota</taxon>
        <taxon>Metazoa</taxon>
        <taxon>Chordata</taxon>
        <taxon>Craniata</taxon>
        <taxon>Vertebrata</taxon>
        <taxon>Euteleostomi</taxon>
        <taxon>Amphibia</taxon>
        <taxon>Batrachia</taxon>
        <taxon>Caudata</taxon>
        <taxon>Salamandroidea</taxon>
        <taxon>Salamandridae</taxon>
        <taxon>Pleurodelinae</taxon>
        <taxon>Pleurodeles</taxon>
    </lineage>
</organism>
<reference evidence="2" key="1">
    <citation type="journal article" date="2022" name="bioRxiv">
        <title>Sequencing and chromosome-scale assembly of the giantPleurodeles waltlgenome.</title>
        <authorList>
            <person name="Brown T."/>
            <person name="Elewa A."/>
            <person name="Iarovenko S."/>
            <person name="Subramanian E."/>
            <person name="Araus A.J."/>
            <person name="Petzold A."/>
            <person name="Susuki M."/>
            <person name="Suzuki K.-i.T."/>
            <person name="Hayashi T."/>
            <person name="Toyoda A."/>
            <person name="Oliveira C."/>
            <person name="Osipova E."/>
            <person name="Leigh N.D."/>
            <person name="Simon A."/>
            <person name="Yun M.H."/>
        </authorList>
    </citation>
    <scope>NUCLEOTIDE SEQUENCE</scope>
    <source>
        <strain evidence="2">20211129_DDA</strain>
        <tissue evidence="2">Liver</tissue>
    </source>
</reference>
<feature type="region of interest" description="Disordered" evidence="1">
    <location>
        <begin position="1"/>
        <end position="79"/>
    </location>
</feature>
<evidence type="ECO:0000313" key="3">
    <source>
        <dbReference type="Proteomes" id="UP001066276"/>
    </source>
</evidence>
<sequence>MGLHPHPRLSSRADEGRLQADAGFRNHAFTGEERQRAVLPTCKAAHADTSLPDGAQSSALDSGEKPKGSKPSGPLPMER</sequence>
<comment type="caution">
    <text evidence="2">The sequence shown here is derived from an EMBL/GenBank/DDBJ whole genome shotgun (WGS) entry which is preliminary data.</text>
</comment>
<dbReference type="EMBL" id="JANPWB010000002">
    <property type="protein sequence ID" value="KAJ1207986.1"/>
    <property type="molecule type" value="Genomic_DNA"/>
</dbReference>
<proteinExistence type="predicted"/>
<evidence type="ECO:0000313" key="2">
    <source>
        <dbReference type="EMBL" id="KAJ1207986.1"/>
    </source>
</evidence>
<gene>
    <name evidence="2" type="ORF">NDU88_003376</name>
</gene>
<dbReference type="Proteomes" id="UP001066276">
    <property type="component" value="Chromosome 1_2"/>
</dbReference>